<dbReference type="PANTHER" id="PTHR43114">
    <property type="entry name" value="ADENINE DEAMINASE"/>
    <property type="match status" value="1"/>
</dbReference>
<gene>
    <name evidence="7" type="primary">add</name>
    <name evidence="7" type="ORF">G3T37_00825</name>
</gene>
<evidence type="ECO:0000313" key="8">
    <source>
        <dbReference type="Proteomes" id="UP000479756"/>
    </source>
</evidence>
<dbReference type="InterPro" id="IPR001365">
    <property type="entry name" value="A_deaminase_dom"/>
</dbReference>
<accession>A0A7C9TMW6</accession>
<dbReference type="AlphaFoldDB" id="A0A7C9TMW6"/>
<evidence type="ECO:0000256" key="1">
    <source>
        <dbReference type="ARBA" id="ARBA00001947"/>
    </source>
</evidence>
<evidence type="ECO:0000256" key="5">
    <source>
        <dbReference type="ARBA" id="ARBA00022833"/>
    </source>
</evidence>
<dbReference type="GO" id="GO:0016814">
    <property type="term" value="F:hydrolase activity, acting on carbon-nitrogen (but not peptide) bonds, in cyclic amidines"/>
    <property type="evidence" value="ECO:0007669"/>
    <property type="project" value="UniProtKB-ARBA"/>
</dbReference>
<dbReference type="PANTHER" id="PTHR43114:SF6">
    <property type="entry name" value="ADENINE DEAMINASE"/>
    <property type="match status" value="1"/>
</dbReference>
<keyword evidence="5" id="KW-0862">Zinc</keyword>
<dbReference type="EMBL" id="JAAGWZ010000001">
    <property type="protein sequence ID" value="NEM89898.1"/>
    <property type="molecule type" value="Genomic_DNA"/>
</dbReference>
<comment type="cofactor">
    <cofactor evidence="1">
        <name>Zn(2+)</name>
        <dbReference type="ChEBI" id="CHEBI:29105"/>
    </cofactor>
</comment>
<dbReference type="Pfam" id="PF00962">
    <property type="entry name" value="A_deaminase"/>
    <property type="match status" value="1"/>
</dbReference>
<evidence type="ECO:0000256" key="4">
    <source>
        <dbReference type="ARBA" id="ARBA00022801"/>
    </source>
</evidence>
<comment type="caution">
    <text evidence="7">The sequence shown here is derived from an EMBL/GenBank/DDBJ whole genome shotgun (WGS) entry which is preliminary data.</text>
</comment>
<dbReference type="InterPro" id="IPR032466">
    <property type="entry name" value="Metal_Hydrolase"/>
</dbReference>
<sequence>MSDLTAAESLARSIPKISLHCHFTGSVDARTAVELARRYGVALPDDRGADTLYDHPSYEDLGRFLEVYDIVGSCIRTVDDFRRVSYEVLMEAARHTVLYREMFVSPASHAFADYPTMLEGILLGAADAEADSGIVCRIIPAIHREHSVAEARELVELVVEHRRDEVIGIGLDYEEAAGPPHPFAEVFQFAKRKGLHRTAHSESGPPAHIPVLLDALGCERIDHGYHVIQDQRILERVVAERVPFTCTPVSSDIGRYSGSGDGTHETIRAMVDAGVAVTIDSDDPPMFGTDATNDFRVLHETLGYGADQLLRFTRTALEAAWLDAGDRAALGRRVDALAARLP</sequence>
<proteinExistence type="inferred from homology"/>
<evidence type="ECO:0000313" key="7">
    <source>
        <dbReference type="EMBL" id="NEM89898.1"/>
    </source>
</evidence>
<evidence type="ECO:0000259" key="6">
    <source>
        <dbReference type="Pfam" id="PF00962"/>
    </source>
</evidence>
<organism evidence="7 8">
    <name type="scientific">Galbitalea soli</name>
    <dbReference type="NCBI Taxonomy" id="1268042"/>
    <lineage>
        <taxon>Bacteria</taxon>
        <taxon>Bacillati</taxon>
        <taxon>Actinomycetota</taxon>
        <taxon>Actinomycetes</taxon>
        <taxon>Micrococcales</taxon>
        <taxon>Microbacteriaceae</taxon>
        <taxon>Galbitalea</taxon>
    </lineage>
</organism>
<dbReference type="InterPro" id="IPR006330">
    <property type="entry name" value="Ado/ade_deaminase"/>
</dbReference>
<dbReference type="GO" id="GO:0019239">
    <property type="term" value="F:deaminase activity"/>
    <property type="evidence" value="ECO:0007669"/>
    <property type="project" value="InterPro"/>
</dbReference>
<reference evidence="7 8" key="1">
    <citation type="journal article" date="2014" name="Int. J. Syst. Evol. Microbiol.">
        <title>Description of Galbitalea soli gen. nov., sp. nov., and Frondihabitans sucicola sp. nov.</title>
        <authorList>
            <person name="Kim S.J."/>
            <person name="Lim J.M."/>
            <person name="Ahn J.H."/>
            <person name="Weon H.Y."/>
            <person name="Hamada M."/>
            <person name="Suzuki K."/>
            <person name="Ahn T.Y."/>
            <person name="Kwon S.W."/>
        </authorList>
    </citation>
    <scope>NUCLEOTIDE SEQUENCE [LARGE SCALE GENOMIC DNA]</scope>
    <source>
        <strain evidence="7 8">NBRC 108727</strain>
    </source>
</reference>
<dbReference type="NCBIfam" id="TIGR01430">
    <property type="entry name" value="aden_deam"/>
    <property type="match status" value="1"/>
</dbReference>
<keyword evidence="8" id="KW-1185">Reference proteome</keyword>
<feature type="domain" description="Adenosine deaminase" evidence="6">
    <location>
        <begin position="15"/>
        <end position="336"/>
    </location>
</feature>
<evidence type="ECO:0000256" key="2">
    <source>
        <dbReference type="ARBA" id="ARBA00006676"/>
    </source>
</evidence>
<evidence type="ECO:0000256" key="3">
    <source>
        <dbReference type="ARBA" id="ARBA00022723"/>
    </source>
</evidence>
<dbReference type="GO" id="GO:0046872">
    <property type="term" value="F:metal ion binding"/>
    <property type="evidence" value="ECO:0007669"/>
    <property type="project" value="UniProtKB-KW"/>
</dbReference>
<dbReference type="SUPFAM" id="SSF51556">
    <property type="entry name" value="Metallo-dependent hydrolases"/>
    <property type="match status" value="1"/>
</dbReference>
<dbReference type="Proteomes" id="UP000479756">
    <property type="component" value="Unassembled WGS sequence"/>
</dbReference>
<name>A0A7C9TMW6_9MICO</name>
<dbReference type="EC" id="3.5.4.4" evidence="7"/>
<dbReference type="Gene3D" id="3.20.20.140">
    <property type="entry name" value="Metal-dependent hydrolases"/>
    <property type="match status" value="1"/>
</dbReference>
<keyword evidence="3" id="KW-0479">Metal-binding</keyword>
<keyword evidence="4 7" id="KW-0378">Hydrolase</keyword>
<dbReference type="RefSeq" id="WP_163471577.1">
    <property type="nucleotide sequence ID" value="NZ_JAAGWZ010000001.1"/>
</dbReference>
<protein>
    <submittedName>
        <fullName evidence="7">Adenosine deaminase</fullName>
        <ecNumber evidence="7">3.5.4.4</ecNumber>
    </submittedName>
</protein>
<comment type="similarity">
    <text evidence="2">Belongs to the metallo-dependent hydrolases superfamily. Adenosine and AMP deaminases family.</text>
</comment>